<evidence type="ECO:0000256" key="14">
    <source>
        <dbReference type="ARBA" id="ARBA00022741"/>
    </source>
</evidence>
<evidence type="ECO:0000256" key="9">
    <source>
        <dbReference type="ARBA" id="ARBA00011881"/>
    </source>
</evidence>
<dbReference type="SUPFAM" id="SSF55347">
    <property type="entry name" value="Glyceraldehyde-3-phosphate dehydrogenase-like, C-terminal domain"/>
    <property type="match status" value="1"/>
</dbReference>
<comment type="catalytic activity">
    <reaction evidence="27">
        <text>L-homoserine + NAD(+) = L-aspartate 4-semialdehyde + NADH + H(+)</text>
        <dbReference type="Rhea" id="RHEA:15757"/>
        <dbReference type="ChEBI" id="CHEBI:15378"/>
        <dbReference type="ChEBI" id="CHEBI:57476"/>
        <dbReference type="ChEBI" id="CHEBI:57540"/>
        <dbReference type="ChEBI" id="CHEBI:57945"/>
        <dbReference type="ChEBI" id="CHEBI:537519"/>
        <dbReference type="EC" id="1.1.1.3"/>
    </reaction>
    <physiologicalReaction direction="right-to-left" evidence="27">
        <dbReference type="Rhea" id="RHEA:15759"/>
    </physiologicalReaction>
</comment>
<comment type="pathway">
    <text evidence="2">Amino-acid biosynthesis; L-lysine biosynthesis via DAP pathway; (S)-tetrahydrodipicolinate from L-aspartate: step 1/4.</text>
</comment>
<dbReference type="EMBL" id="CP001100">
    <property type="protein sequence ID" value="ACF13824.1"/>
    <property type="molecule type" value="Genomic_DNA"/>
</dbReference>
<keyword evidence="15 29" id="KW-0418">Kinase</keyword>
<evidence type="ECO:0000256" key="19">
    <source>
        <dbReference type="ARBA" id="ARBA00023027"/>
    </source>
</evidence>
<evidence type="ECO:0000256" key="3">
    <source>
        <dbReference type="ARBA" id="ARBA00004986"/>
    </source>
</evidence>
<dbReference type="GO" id="GO:0009088">
    <property type="term" value="P:threonine biosynthetic process"/>
    <property type="evidence" value="ECO:0007669"/>
    <property type="project" value="UniProtKB-UniPathway"/>
</dbReference>
<dbReference type="InterPro" id="IPR002912">
    <property type="entry name" value="ACT_dom"/>
</dbReference>
<evidence type="ECO:0000256" key="13">
    <source>
        <dbReference type="ARBA" id="ARBA00022723"/>
    </source>
</evidence>
<dbReference type="InterPro" id="IPR011147">
    <property type="entry name" value="Bifunc_Aspkin/hSer_DH"/>
</dbReference>
<keyword evidence="12" id="KW-0791">Threonine biosynthesis</keyword>
<evidence type="ECO:0000256" key="6">
    <source>
        <dbReference type="ARBA" id="ARBA00005139"/>
    </source>
</evidence>
<dbReference type="Gene3D" id="3.40.1160.10">
    <property type="entry name" value="Acetylglutamate kinase-like"/>
    <property type="match status" value="1"/>
</dbReference>
<dbReference type="GO" id="GO:0050661">
    <property type="term" value="F:NADP binding"/>
    <property type="evidence" value="ECO:0007669"/>
    <property type="project" value="InterPro"/>
</dbReference>
<dbReference type="SUPFAM" id="SSF55021">
    <property type="entry name" value="ACT-like"/>
    <property type="match status" value="2"/>
</dbReference>
<evidence type="ECO:0000256" key="22">
    <source>
        <dbReference type="ARBA" id="ARBA00023167"/>
    </source>
</evidence>
<sequence length="819" mass="88526">MKVLKFGGSSIASSKRIKNVIQIIHNAVRNDKIIVVVSAFGGVTDLLIETGLKAEQGDASYRESLAKLEERHRQTAIELFSEDVYQDALLHLKKEFTEINNVLQGVFLLHERSAKSADLISSFGERLSAYLISRALTCEGIDASYVDARKLIRTDRNYGHACVSFEETNARIRAYIESDSALPVVTGFIASANDDTTTTLGRGGSDYTAAILAGALSAAEIQIWTDVPGLMSADPRRVKEAYTLPIISYAEAMELSHAGAKVLHPYTVRPAVEQKIPLVIKNTFDPENPGTTIVEKAVEEGGFGSVKGISSVNDVVLVDIAGSGMVGVPGIASRLFASLAQAGINIIFISQASSEQSISLAINPDKAEKAKAIVEKEFASEIAARQIERVSLRMGMAIISIVGDKMCGKPGVSARLFETLGKNGVNVFAVAQGANEMNISVVVDSVEEDKALNCIHESFFLSRNKIHLFVAGTGTIASSLIRQIAAHRDTLRKELNLEIEICGLVNTRKMALSKDGISLEMWESEMQPHEAGSGIEQFIDNIRKLNLHNSIFVDCTASQVVAAAYPSLLGSNISVVTANKLGTAGSLALYQKICSALRQGRAKFLYETNVGAGLPIIGTLSDLKKSGDVIEKIEGVVSGTLSYIFTMLKTGMRFSEIIVEAKEAGYTEPDPREDLSGADFARKFLILARELGHKMNFEDIEFENLVPEPLRGDISVQEFLEKLPAYDSYFENLLAEAKANHAVLSYLGRLENGVVKIGLSQVPETSPIATLTGTENMISFTTGRYHQNPLIVKGPGAGAEVTAGGVFADILRISNYFAY</sequence>
<dbReference type="InterPro" id="IPR045865">
    <property type="entry name" value="ACT-like_dom_sf"/>
</dbReference>
<dbReference type="InterPro" id="IPR005106">
    <property type="entry name" value="Asp/hSer_DH_NAD-bd"/>
</dbReference>
<comment type="cofactor">
    <cofactor evidence="1">
        <name>a metal cation</name>
        <dbReference type="ChEBI" id="CHEBI:25213"/>
    </cofactor>
</comment>
<proteinExistence type="inferred from homology"/>
<dbReference type="HOGENOM" id="CLU_009116_7_1_10"/>
<evidence type="ECO:0000256" key="26">
    <source>
        <dbReference type="ARBA" id="ARBA00048841"/>
    </source>
</evidence>
<dbReference type="eggNOG" id="COG0460">
    <property type="taxonomic scope" value="Bacteria"/>
</dbReference>
<comment type="catalytic activity">
    <reaction evidence="26">
        <text>L-homoserine + NADP(+) = L-aspartate 4-semialdehyde + NADPH + H(+)</text>
        <dbReference type="Rhea" id="RHEA:15761"/>
        <dbReference type="ChEBI" id="CHEBI:15378"/>
        <dbReference type="ChEBI" id="CHEBI:57476"/>
        <dbReference type="ChEBI" id="CHEBI:57783"/>
        <dbReference type="ChEBI" id="CHEBI:58349"/>
        <dbReference type="ChEBI" id="CHEBI:537519"/>
        <dbReference type="EC" id="1.1.1.3"/>
    </reaction>
    <physiologicalReaction direction="right-to-left" evidence="26">
        <dbReference type="Rhea" id="RHEA:15763"/>
    </physiologicalReaction>
</comment>
<evidence type="ECO:0000256" key="2">
    <source>
        <dbReference type="ARBA" id="ARBA00004766"/>
    </source>
</evidence>
<comment type="similarity">
    <text evidence="7">In the C-terminal section; belongs to the homoserine dehydrogenase family.</text>
</comment>
<dbReference type="Proteomes" id="UP000001208">
    <property type="component" value="Chromosome"/>
</dbReference>
<dbReference type="FunFam" id="3.30.360.10:FF:000006">
    <property type="entry name" value="Bifunctional aspartokinase/homoserine dehydrogenase"/>
    <property type="match status" value="1"/>
</dbReference>
<organism evidence="29 30">
    <name type="scientific">Chloroherpeton thalassium (strain ATCC 35110 / GB-78)</name>
    <dbReference type="NCBI Taxonomy" id="517418"/>
    <lineage>
        <taxon>Bacteria</taxon>
        <taxon>Pseudomonadati</taxon>
        <taxon>Chlorobiota</taxon>
        <taxon>Chlorobiia</taxon>
        <taxon>Chlorobiales</taxon>
        <taxon>Chloroherpetonaceae</taxon>
        <taxon>Chloroherpeton</taxon>
    </lineage>
</organism>
<evidence type="ECO:0000256" key="7">
    <source>
        <dbReference type="ARBA" id="ARBA00007952"/>
    </source>
</evidence>
<dbReference type="CDD" id="cd04257">
    <property type="entry name" value="AAK_AK-HSDH"/>
    <property type="match status" value="1"/>
</dbReference>
<evidence type="ECO:0000256" key="8">
    <source>
        <dbReference type="ARBA" id="ARBA00010046"/>
    </source>
</evidence>
<dbReference type="CDD" id="cd04921">
    <property type="entry name" value="ACT_AKi-HSDH-ThrA-like_1"/>
    <property type="match status" value="1"/>
</dbReference>
<evidence type="ECO:0000256" key="20">
    <source>
        <dbReference type="ARBA" id="ARBA00023053"/>
    </source>
</evidence>
<dbReference type="InterPro" id="IPR018042">
    <property type="entry name" value="Aspartate_kinase_CS"/>
</dbReference>
<comment type="pathway">
    <text evidence="6">Amino-acid biosynthesis; L-threonine biosynthesis; L-threonine from L-aspartate: step 1/5.</text>
</comment>
<evidence type="ECO:0000256" key="24">
    <source>
        <dbReference type="ARBA" id="ARBA00044938"/>
    </source>
</evidence>
<dbReference type="PIRSF" id="PIRSF000727">
    <property type="entry name" value="ThrA"/>
    <property type="match status" value="1"/>
</dbReference>
<dbReference type="PROSITE" id="PS01042">
    <property type="entry name" value="HOMOSER_DHGENASE"/>
    <property type="match status" value="1"/>
</dbReference>
<keyword evidence="23" id="KW-0511">Multifunctional enzyme</keyword>
<dbReference type="InterPro" id="IPR041743">
    <property type="entry name" value="AK-HSDH_N"/>
</dbReference>
<evidence type="ECO:0000313" key="29">
    <source>
        <dbReference type="EMBL" id="ACF13824.1"/>
    </source>
</evidence>
<dbReference type="GO" id="GO:0004072">
    <property type="term" value="F:aspartate kinase activity"/>
    <property type="evidence" value="ECO:0007669"/>
    <property type="project" value="UniProtKB-EC"/>
</dbReference>
<dbReference type="OrthoDB" id="9799110at2"/>
<dbReference type="GO" id="GO:0004412">
    <property type="term" value="F:homoserine dehydrogenase activity"/>
    <property type="evidence" value="ECO:0007669"/>
    <property type="project" value="UniProtKB-EC"/>
</dbReference>
<dbReference type="Pfam" id="PF00696">
    <property type="entry name" value="AA_kinase"/>
    <property type="match status" value="1"/>
</dbReference>
<dbReference type="InterPro" id="IPR001048">
    <property type="entry name" value="Asp/Glu/Uridylate_kinase"/>
</dbReference>
<evidence type="ECO:0000256" key="17">
    <source>
        <dbReference type="ARBA" id="ARBA00022857"/>
    </source>
</evidence>
<name>B3QZD1_CHLT3</name>
<evidence type="ECO:0000259" key="28">
    <source>
        <dbReference type="PROSITE" id="PS51671"/>
    </source>
</evidence>
<comment type="catalytic activity">
    <reaction evidence="25">
        <text>L-aspartate + ATP = 4-phospho-L-aspartate + ADP</text>
        <dbReference type="Rhea" id="RHEA:23776"/>
        <dbReference type="ChEBI" id="CHEBI:29991"/>
        <dbReference type="ChEBI" id="CHEBI:30616"/>
        <dbReference type="ChEBI" id="CHEBI:57535"/>
        <dbReference type="ChEBI" id="CHEBI:456216"/>
        <dbReference type="EC" id="2.7.2.4"/>
    </reaction>
    <physiologicalReaction direction="left-to-right" evidence="25">
        <dbReference type="Rhea" id="RHEA:23777"/>
    </physiologicalReaction>
</comment>
<dbReference type="EC" id="2.7.2.4" evidence="29"/>
<dbReference type="InterPro" id="IPR036291">
    <property type="entry name" value="NAD(P)-bd_dom_sf"/>
</dbReference>
<evidence type="ECO:0000256" key="16">
    <source>
        <dbReference type="ARBA" id="ARBA00022840"/>
    </source>
</evidence>
<dbReference type="EC" id="1.1.1.3" evidence="29"/>
<gene>
    <name evidence="29" type="ordered locus">Ctha_1361</name>
</gene>
<dbReference type="Pfam" id="PF22468">
    <property type="entry name" value="ACT_9"/>
    <property type="match status" value="2"/>
</dbReference>
<dbReference type="InterPro" id="IPR054352">
    <property type="entry name" value="ACT_Aspartokinase"/>
</dbReference>
<keyword evidence="20" id="KW-0915">Sodium</keyword>
<dbReference type="Pfam" id="PF03447">
    <property type="entry name" value="NAD_binding_3"/>
    <property type="match status" value="1"/>
</dbReference>
<dbReference type="InterPro" id="IPR019811">
    <property type="entry name" value="HDH_CS"/>
</dbReference>
<keyword evidence="16" id="KW-0067">ATP-binding</keyword>
<feature type="domain" description="ACT" evidence="28">
    <location>
        <begin position="320"/>
        <end position="406"/>
    </location>
</feature>
<keyword evidence="17" id="KW-0521">NADP</keyword>
<evidence type="ECO:0000256" key="15">
    <source>
        <dbReference type="ARBA" id="ARBA00022777"/>
    </source>
</evidence>
<evidence type="ECO:0000256" key="27">
    <source>
        <dbReference type="ARBA" id="ARBA00049031"/>
    </source>
</evidence>
<dbReference type="Gene3D" id="3.30.360.10">
    <property type="entry name" value="Dihydrodipicolinate Reductase, domain 2"/>
    <property type="match status" value="1"/>
</dbReference>
<comment type="similarity">
    <text evidence="8">In the N-terminal section; belongs to the aspartokinase family.</text>
</comment>
<evidence type="ECO:0000256" key="25">
    <source>
        <dbReference type="ARBA" id="ARBA00048561"/>
    </source>
</evidence>
<dbReference type="UniPathway" id="UPA00051">
    <property type="reaction ID" value="UER00462"/>
</dbReference>
<dbReference type="GO" id="GO:0009090">
    <property type="term" value="P:homoserine biosynthetic process"/>
    <property type="evidence" value="ECO:0007669"/>
    <property type="project" value="UniProtKB-ARBA"/>
</dbReference>
<keyword evidence="13" id="KW-0479">Metal-binding</keyword>
<dbReference type="UniPathway" id="UPA00034">
    <property type="reaction ID" value="UER00015"/>
</dbReference>
<keyword evidence="18 29" id="KW-0560">Oxidoreductase</keyword>
<dbReference type="FunFam" id="3.30.2130.10:FF:000001">
    <property type="entry name" value="Bifunctional aspartokinase/homoserine dehydrogenase"/>
    <property type="match status" value="1"/>
</dbReference>
<accession>B3QZD1</accession>
<evidence type="ECO:0000313" key="30">
    <source>
        <dbReference type="Proteomes" id="UP000001208"/>
    </source>
</evidence>
<reference evidence="29 30" key="1">
    <citation type="submission" date="2008-06" db="EMBL/GenBank/DDBJ databases">
        <title>Complete sequence of Chloroherpeton thalassium ATCC 35110.</title>
        <authorList>
            <consortium name="US DOE Joint Genome Institute"/>
            <person name="Lucas S."/>
            <person name="Copeland A."/>
            <person name="Lapidus A."/>
            <person name="Glavina del Rio T."/>
            <person name="Dalin E."/>
            <person name="Tice H."/>
            <person name="Bruce D."/>
            <person name="Goodwin L."/>
            <person name="Pitluck S."/>
            <person name="Schmutz J."/>
            <person name="Larimer F."/>
            <person name="Land M."/>
            <person name="Hauser L."/>
            <person name="Kyrpides N."/>
            <person name="Mikhailova N."/>
            <person name="Liu Z."/>
            <person name="Li T."/>
            <person name="Zhao F."/>
            <person name="Overmann J."/>
            <person name="Bryant D.A."/>
            <person name="Richardson P."/>
        </authorList>
    </citation>
    <scope>NUCLEOTIDE SEQUENCE [LARGE SCALE GENOMIC DNA]</scope>
    <source>
        <strain evidence="30">ATCC 35110 / GB-78</strain>
    </source>
</reference>
<dbReference type="SUPFAM" id="SSF53633">
    <property type="entry name" value="Carbamate kinase-like"/>
    <property type="match status" value="1"/>
</dbReference>
<keyword evidence="19" id="KW-0520">NAD</keyword>
<keyword evidence="30" id="KW-1185">Reference proteome</keyword>
<keyword evidence="14" id="KW-0547">Nucleotide-binding</keyword>
<keyword evidence="11 29" id="KW-0808">Transferase</keyword>
<dbReference type="Gene3D" id="3.30.2130.10">
    <property type="entry name" value="VC0802-like"/>
    <property type="match status" value="1"/>
</dbReference>
<protein>
    <submittedName>
        <fullName evidence="29">Aspartate kinase</fullName>
        <ecNumber evidence="29">1.1.1.3</ecNumber>
        <ecNumber evidence="29">2.7.2.4</ecNumber>
    </submittedName>
</protein>
<comment type="function">
    <text evidence="24">Bifunctional aspartate kinase and homoserine dehydrogenase that catalyzes the first and the third steps toward the synthesis of lysine, methionine and threonine from aspartate.</text>
</comment>
<comment type="pathway">
    <text evidence="5">Amino-acid biosynthesis; L-methionine biosynthesis via de novo pathway; L-homoserine from L-aspartate: step 3/3.</text>
</comment>
<evidence type="ECO:0000256" key="21">
    <source>
        <dbReference type="ARBA" id="ARBA00023154"/>
    </source>
</evidence>
<dbReference type="KEGG" id="cts:Ctha_1361"/>
<dbReference type="GO" id="GO:0005524">
    <property type="term" value="F:ATP binding"/>
    <property type="evidence" value="ECO:0007669"/>
    <property type="project" value="UniProtKB-KW"/>
</dbReference>
<dbReference type="STRING" id="517418.Ctha_1361"/>
<dbReference type="PROSITE" id="PS51671">
    <property type="entry name" value="ACT"/>
    <property type="match status" value="1"/>
</dbReference>
<evidence type="ECO:0000256" key="4">
    <source>
        <dbReference type="ARBA" id="ARBA00005056"/>
    </source>
</evidence>
<evidence type="ECO:0000256" key="5">
    <source>
        <dbReference type="ARBA" id="ARBA00005062"/>
    </source>
</evidence>
<dbReference type="InterPro" id="IPR001342">
    <property type="entry name" value="HDH_cat"/>
</dbReference>
<keyword evidence="10" id="KW-0028">Amino-acid biosynthesis</keyword>
<dbReference type="AlphaFoldDB" id="B3QZD1"/>
<evidence type="ECO:0000256" key="10">
    <source>
        <dbReference type="ARBA" id="ARBA00022605"/>
    </source>
</evidence>
<dbReference type="NCBIfam" id="NF006959">
    <property type="entry name" value="PRK09436.1"/>
    <property type="match status" value="1"/>
</dbReference>
<dbReference type="eggNOG" id="COG0527">
    <property type="taxonomic scope" value="Bacteria"/>
</dbReference>
<dbReference type="PANTHER" id="PTHR43070:SF5">
    <property type="entry name" value="HOMOSERINE DEHYDROGENASE"/>
    <property type="match status" value="1"/>
</dbReference>
<dbReference type="PANTHER" id="PTHR43070">
    <property type="match status" value="1"/>
</dbReference>
<dbReference type="InterPro" id="IPR049638">
    <property type="entry name" value="AK-HD"/>
</dbReference>
<dbReference type="GO" id="GO:0009089">
    <property type="term" value="P:lysine biosynthetic process via diaminopimelate"/>
    <property type="evidence" value="ECO:0007669"/>
    <property type="project" value="UniProtKB-UniPathway"/>
</dbReference>
<evidence type="ECO:0000256" key="18">
    <source>
        <dbReference type="ARBA" id="ARBA00023002"/>
    </source>
</evidence>
<dbReference type="GO" id="GO:0046872">
    <property type="term" value="F:metal ion binding"/>
    <property type="evidence" value="ECO:0007669"/>
    <property type="project" value="UniProtKB-KW"/>
</dbReference>
<dbReference type="GO" id="GO:0009086">
    <property type="term" value="P:methionine biosynthetic process"/>
    <property type="evidence" value="ECO:0007669"/>
    <property type="project" value="UniProtKB-KW"/>
</dbReference>
<keyword evidence="22" id="KW-0486">Methionine biosynthesis</keyword>
<dbReference type="NCBIfam" id="NF007003">
    <property type="entry name" value="PRK09466.1"/>
    <property type="match status" value="1"/>
</dbReference>
<dbReference type="SUPFAM" id="SSF51735">
    <property type="entry name" value="NAD(P)-binding Rossmann-fold domains"/>
    <property type="match status" value="1"/>
</dbReference>
<dbReference type="InterPro" id="IPR001341">
    <property type="entry name" value="Asp_kinase"/>
</dbReference>
<comment type="pathway">
    <text evidence="3">Amino-acid biosynthesis; L-methionine biosynthesis via de novo pathway; L-homoserine from L-aspartate: step 1/3.</text>
</comment>
<comment type="pathway">
    <text evidence="4">Amino-acid biosynthesis; L-threonine biosynthesis; L-threonine from L-aspartate: step 3/5.</text>
</comment>
<keyword evidence="21" id="KW-0457">Lysine biosynthesis</keyword>
<evidence type="ECO:0000256" key="23">
    <source>
        <dbReference type="ARBA" id="ARBA00023268"/>
    </source>
</evidence>
<comment type="subunit">
    <text evidence="9">Homotetramer.</text>
</comment>
<dbReference type="NCBIfam" id="TIGR00657">
    <property type="entry name" value="asp_kinases"/>
    <property type="match status" value="1"/>
</dbReference>
<dbReference type="PROSITE" id="PS00324">
    <property type="entry name" value="ASPARTOKINASE"/>
    <property type="match status" value="1"/>
</dbReference>
<dbReference type="RefSeq" id="WP_012499908.1">
    <property type="nucleotide sequence ID" value="NC_011026.1"/>
</dbReference>
<dbReference type="Gene3D" id="3.40.50.720">
    <property type="entry name" value="NAD(P)-binding Rossmann-like Domain"/>
    <property type="match status" value="1"/>
</dbReference>
<evidence type="ECO:0000256" key="11">
    <source>
        <dbReference type="ARBA" id="ARBA00022679"/>
    </source>
</evidence>
<dbReference type="InterPro" id="IPR036393">
    <property type="entry name" value="AceGlu_kinase-like_sf"/>
</dbReference>
<evidence type="ECO:0000256" key="12">
    <source>
        <dbReference type="ARBA" id="ARBA00022697"/>
    </source>
</evidence>
<evidence type="ECO:0000256" key="1">
    <source>
        <dbReference type="ARBA" id="ARBA00001920"/>
    </source>
</evidence>
<dbReference type="UniPathway" id="UPA00050">
    <property type="reaction ID" value="UER00063"/>
</dbReference>
<dbReference type="Pfam" id="PF00742">
    <property type="entry name" value="Homoserine_dh"/>
    <property type="match status" value="1"/>
</dbReference>